<proteinExistence type="predicted"/>
<dbReference type="EMBL" id="CP008890">
    <property type="protein sequence ID" value="AIF41926.1"/>
    <property type="molecule type" value="Genomic_DNA"/>
</dbReference>
<dbReference type="AlphaFoldDB" id="A0A075JIH5"/>
<geneLocation type="plasmid" evidence="1 2">
    <name>unnamed</name>
</geneLocation>
<dbReference type="HOGENOM" id="CLU_2463982_0_0_11"/>
<protein>
    <submittedName>
        <fullName evidence="1">Uncharacterized protein</fullName>
    </submittedName>
</protein>
<name>A0A075JIH5_9MICO</name>
<evidence type="ECO:0000313" key="1">
    <source>
        <dbReference type="EMBL" id="AIF41926.1"/>
    </source>
</evidence>
<keyword evidence="2" id="KW-1185">Reference proteome</keyword>
<dbReference type="KEGG" id="dni:HX89_14640"/>
<gene>
    <name evidence="1" type="ORF">HX89_14640</name>
</gene>
<organism evidence="1 2">
    <name type="scientific">Dermacoccus nishinomiyaensis</name>
    <dbReference type="NCBI Taxonomy" id="1274"/>
    <lineage>
        <taxon>Bacteria</taxon>
        <taxon>Bacillati</taxon>
        <taxon>Actinomycetota</taxon>
        <taxon>Actinomycetes</taxon>
        <taxon>Micrococcales</taxon>
        <taxon>Dermacoccaceae</taxon>
        <taxon>Dermacoccus</taxon>
    </lineage>
</organism>
<keyword evidence="1" id="KW-0614">Plasmid</keyword>
<sequence length="88" mass="9377">MHYHLTINDSDVTLNARPIDVPAGTDPHQAGVRALLREARATLATGQGGDVTIETPAGRWSMVVVDGRLLTPSTHASDTTTTPPPPRR</sequence>
<reference evidence="1 2" key="1">
    <citation type="submission" date="2014-07" db="EMBL/GenBank/DDBJ databases">
        <title>Genome Sequencing of Dermacoccus nishinomiyaensis.</title>
        <authorList>
            <person name="Hong K.W."/>
            <person name="Chan K.G."/>
        </authorList>
    </citation>
    <scope>NUCLEOTIDE SEQUENCE [LARGE SCALE GENOMIC DNA]</scope>
    <source>
        <strain evidence="1 2">M25</strain>
        <plasmid evidence="2">Plasmid unnamed</plasmid>
    </source>
</reference>
<evidence type="ECO:0000313" key="2">
    <source>
        <dbReference type="Proteomes" id="UP000027986"/>
    </source>
</evidence>
<dbReference type="Proteomes" id="UP000027986">
    <property type="component" value="Plasmid unnamed"/>
</dbReference>
<accession>A0A075JIH5</accession>